<protein>
    <submittedName>
        <fullName evidence="1">Uncharacterized protein</fullName>
    </submittedName>
</protein>
<dbReference type="STRING" id="307121.GA0070620_5737"/>
<dbReference type="EMBL" id="LT598496">
    <property type="protein sequence ID" value="SBV30144.1"/>
    <property type="molecule type" value="Genomic_DNA"/>
</dbReference>
<name>A0A1C3NC33_9ACTN</name>
<accession>A0A1C3NC33</accession>
<evidence type="ECO:0000313" key="2">
    <source>
        <dbReference type="Proteomes" id="UP000199393"/>
    </source>
</evidence>
<reference evidence="2" key="1">
    <citation type="submission" date="2016-06" db="EMBL/GenBank/DDBJ databases">
        <authorList>
            <person name="Varghese N."/>
        </authorList>
    </citation>
    <scope>NUCLEOTIDE SEQUENCE [LARGE SCALE GENOMIC DNA]</scope>
    <source>
        <strain evidence="2">DSM 45344</strain>
    </source>
</reference>
<proteinExistence type="predicted"/>
<dbReference type="AlphaFoldDB" id="A0A1C3NC33"/>
<dbReference type="Proteomes" id="UP000199393">
    <property type="component" value="Chromosome I"/>
</dbReference>
<evidence type="ECO:0000313" key="1">
    <source>
        <dbReference type="EMBL" id="SBV30144.1"/>
    </source>
</evidence>
<keyword evidence="2" id="KW-1185">Reference proteome</keyword>
<organism evidence="1 2">
    <name type="scientific">Micromonospora krabiensis</name>
    <dbReference type="NCBI Taxonomy" id="307121"/>
    <lineage>
        <taxon>Bacteria</taxon>
        <taxon>Bacillati</taxon>
        <taxon>Actinomycetota</taxon>
        <taxon>Actinomycetes</taxon>
        <taxon>Micromonosporales</taxon>
        <taxon>Micromonosporaceae</taxon>
        <taxon>Micromonospora</taxon>
    </lineage>
</organism>
<gene>
    <name evidence="1" type="ORF">GA0070620_5737</name>
</gene>
<sequence length="96" mass="10514">MGDGPAGPVLRRLPSGGDPVSIYMESRPEPLEEWRFPKNAREVAEELDLCGVPLDANPAQARVLLELNGTWACRAVVADALRWRTRLSTMSGHSDS</sequence>